<evidence type="ECO:0000313" key="6">
    <source>
        <dbReference type="Ensembl" id="ENSORLP00020007241.1"/>
    </source>
</evidence>
<dbReference type="InterPro" id="IPR051051">
    <property type="entry name" value="E3_ubiq-ligase_TRIM/RNF"/>
</dbReference>
<sequence length="213" mass="24303">MEEHEQSRLEELLTCPVCQDIFIDPRQLPCGHSMCLSCLNNLLDHSSDSPLRCPDCRAQFRELCKSRRVATVLYLLDVFDSSLLLHLHFFNLSLQETLAKKVYCDCCSESKTLAFKTCLKCEVSMCKEHVRNHLELPAFTGHPLVGPLSDLAERKCPQHEDEVNWCLVHLTPAPSTYLTNEMITFLTALLHCCHRLVLDGAPRLKHISAKEKQ</sequence>
<dbReference type="PANTHER" id="PTHR25465">
    <property type="entry name" value="B-BOX DOMAIN CONTAINING"/>
    <property type="match status" value="1"/>
</dbReference>
<reference evidence="6" key="4">
    <citation type="submission" date="2025-09" db="UniProtKB">
        <authorList>
            <consortium name="Ensembl"/>
        </authorList>
    </citation>
    <scope>IDENTIFICATION</scope>
    <source>
        <strain evidence="6">HNI</strain>
    </source>
</reference>
<dbReference type="SMART" id="SM00184">
    <property type="entry name" value="RING"/>
    <property type="match status" value="1"/>
</dbReference>
<dbReference type="InterPro" id="IPR017907">
    <property type="entry name" value="Znf_RING_CS"/>
</dbReference>
<reference evidence="6" key="3">
    <citation type="submission" date="2025-08" db="UniProtKB">
        <authorList>
            <consortium name="Ensembl"/>
        </authorList>
    </citation>
    <scope>IDENTIFICATION</scope>
    <source>
        <strain evidence="6">HNI</strain>
    </source>
</reference>
<dbReference type="Gene3D" id="4.10.830.40">
    <property type="match status" value="1"/>
</dbReference>
<reference key="1">
    <citation type="journal article" date="2007" name="Nature">
        <title>The medaka draft genome and insights into vertebrate genome evolution.</title>
        <authorList>
            <person name="Kasahara M."/>
            <person name="Naruse K."/>
            <person name="Sasaki S."/>
            <person name="Nakatani Y."/>
            <person name="Qu W."/>
            <person name="Ahsan B."/>
            <person name="Yamada T."/>
            <person name="Nagayasu Y."/>
            <person name="Doi K."/>
            <person name="Kasai Y."/>
            <person name="Jindo T."/>
            <person name="Kobayashi D."/>
            <person name="Shimada A."/>
            <person name="Toyoda A."/>
            <person name="Kuroki Y."/>
            <person name="Fujiyama A."/>
            <person name="Sasaki T."/>
            <person name="Shimizu A."/>
            <person name="Asakawa S."/>
            <person name="Shimizu N."/>
            <person name="Hashimoto S."/>
            <person name="Yang J."/>
            <person name="Lee Y."/>
            <person name="Matsushima K."/>
            <person name="Sugano S."/>
            <person name="Sakaizumi M."/>
            <person name="Narita T."/>
            <person name="Ohishi K."/>
            <person name="Haga S."/>
            <person name="Ohta F."/>
            <person name="Nomoto H."/>
            <person name="Nogata K."/>
            <person name="Morishita T."/>
            <person name="Endo T."/>
            <person name="Shin-I T."/>
            <person name="Takeda H."/>
            <person name="Morishita S."/>
            <person name="Kohara Y."/>
        </authorList>
    </citation>
    <scope>NUCLEOTIDE SEQUENCE [LARGE SCALE GENOMIC DNA]</scope>
    <source>
        <strain>Hd-rR</strain>
    </source>
</reference>
<organism evidence="6 7">
    <name type="scientific">Oryzias latipes</name>
    <name type="common">Japanese rice fish</name>
    <name type="synonym">Japanese killifish</name>
    <dbReference type="NCBI Taxonomy" id="8090"/>
    <lineage>
        <taxon>Eukaryota</taxon>
        <taxon>Metazoa</taxon>
        <taxon>Chordata</taxon>
        <taxon>Craniata</taxon>
        <taxon>Vertebrata</taxon>
        <taxon>Euteleostomi</taxon>
        <taxon>Actinopterygii</taxon>
        <taxon>Neopterygii</taxon>
        <taxon>Teleostei</taxon>
        <taxon>Neoteleostei</taxon>
        <taxon>Acanthomorphata</taxon>
        <taxon>Ovalentaria</taxon>
        <taxon>Atherinomorphae</taxon>
        <taxon>Beloniformes</taxon>
        <taxon>Adrianichthyidae</taxon>
        <taxon>Oryziinae</taxon>
        <taxon>Oryzias</taxon>
    </lineage>
</organism>
<dbReference type="Gene3D" id="3.30.40.10">
    <property type="entry name" value="Zinc/RING finger domain, C3HC4 (zinc finger)"/>
    <property type="match status" value="1"/>
</dbReference>
<evidence type="ECO:0000259" key="5">
    <source>
        <dbReference type="PROSITE" id="PS50089"/>
    </source>
</evidence>
<protein>
    <recommendedName>
        <fullName evidence="5">RING-type domain-containing protein</fullName>
    </recommendedName>
</protein>
<dbReference type="Proteomes" id="UP000265180">
    <property type="component" value="Chromosome 17"/>
</dbReference>
<reference evidence="6 7" key="2">
    <citation type="submission" date="2017-04" db="EMBL/GenBank/DDBJ databases">
        <title>CpG methylation of centromeres and impact of large insertions on vertebrate speciation.</title>
        <authorList>
            <person name="Ichikawa K."/>
            <person name="Yoshimura J."/>
            <person name="Morishita S."/>
        </authorList>
    </citation>
    <scope>NUCLEOTIDE SEQUENCE</scope>
    <source>
        <strain evidence="6 7">HNI</strain>
    </source>
</reference>
<dbReference type="PROSITE" id="PS00518">
    <property type="entry name" value="ZF_RING_1"/>
    <property type="match status" value="1"/>
</dbReference>
<accession>A0A3P9KFN2</accession>
<dbReference type="Pfam" id="PF15227">
    <property type="entry name" value="zf-C3HC4_4"/>
    <property type="match status" value="1"/>
</dbReference>
<dbReference type="AlphaFoldDB" id="A0A3P9KFN2"/>
<dbReference type="GO" id="GO:0008270">
    <property type="term" value="F:zinc ion binding"/>
    <property type="evidence" value="ECO:0007669"/>
    <property type="project" value="UniProtKB-KW"/>
</dbReference>
<evidence type="ECO:0000256" key="1">
    <source>
        <dbReference type="ARBA" id="ARBA00022723"/>
    </source>
</evidence>
<dbReference type="Ensembl" id="ENSORLT00020003222.1">
    <property type="protein sequence ID" value="ENSORLP00020007241.1"/>
    <property type="gene ID" value="ENSORLG00020008121.1"/>
</dbReference>
<dbReference type="InterPro" id="IPR013083">
    <property type="entry name" value="Znf_RING/FYVE/PHD"/>
</dbReference>
<proteinExistence type="predicted"/>
<feature type="domain" description="RING-type" evidence="5">
    <location>
        <begin position="15"/>
        <end position="57"/>
    </location>
</feature>
<evidence type="ECO:0000256" key="2">
    <source>
        <dbReference type="ARBA" id="ARBA00022771"/>
    </source>
</evidence>
<dbReference type="PANTHER" id="PTHR25465:SF73">
    <property type="entry name" value="E3 UBIQUITIN_ISG15 LIGASE TRIM25 ISOFORM X1"/>
    <property type="match status" value="1"/>
</dbReference>
<keyword evidence="3" id="KW-0862">Zinc</keyword>
<evidence type="ECO:0000256" key="3">
    <source>
        <dbReference type="ARBA" id="ARBA00022833"/>
    </source>
</evidence>
<name>A0A3P9KFN2_ORYLA</name>
<evidence type="ECO:0000256" key="4">
    <source>
        <dbReference type="PROSITE-ProRule" id="PRU00175"/>
    </source>
</evidence>
<dbReference type="InterPro" id="IPR001841">
    <property type="entry name" value="Znf_RING"/>
</dbReference>
<keyword evidence="2 4" id="KW-0863">Zinc-finger</keyword>
<dbReference type="SUPFAM" id="SSF57850">
    <property type="entry name" value="RING/U-box"/>
    <property type="match status" value="1"/>
</dbReference>
<keyword evidence="1" id="KW-0479">Metal-binding</keyword>
<dbReference type="PROSITE" id="PS50089">
    <property type="entry name" value="ZF_RING_2"/>
    <property type="match status" value="1"/>
</dbReference>
<evidence type="ECO:0000313" key="7">
    <source>
        <dbReference type="Proteomes" id="UP000265180"/>
    </source>
</evidence>